<evidence type="ECO:0000313" key="2">
    <source>
        <dbReference type="Proteomes" id="UP000265520"/>
    </source>
</evidence>
<comment type="caution">
    <text evidence="1">The sequence shown here is derived from an EMBL/GenBank/DDBJ whole genome shotgun (WGS) entry which is preliminary data.</text>
</comment>
<dbReference type="Proteomes" id="UP000265520">
    <property type="component" value="Unassembled WGS sequence"/>
</dbReference>
<keyword evidence="2" id="KW-1185">Reference proteome</keyword>
<gene>
    <name evidence="1" type="ORF">A2U01_0007899</name>
</gene>
<reference evidence="1 2" key="1">
    <citation type="journal article" date="2018" name="Front. Plant Sci.">
        <title>Red Clover (Trifolium pratense) and Zigzag Clover (T. medium) - A Picture of Genomic Similarities and Differences.</title>
        <authorList>
            <person name="Dluhosova J."/>
            <person name="Istvanek J."/>
            <person name="Nedelnik J."/>
            <person name="Repkova J."/>
        </authorList>
    </citation>
    <scope>NUCLEOTIDE SEQUENCE [LARGE SCALE GENOMIC DNA]</scope>
    <source>
        <strain evidence="2">cv. 10/8</strain>
        <tissue evidence="1">Leaf</tissue>
    </source>
</reference>
<sequence>GSNQVIELSRLLEVGCHVKLVAPTDLSHVHGLHGGVQVDPTSGSSSCRGSNRDILPEILNLYCIDVLAHPVKF</sequence>
<dbReference type="AlphaFoldDB" id="A0A392MIX4"/>
<name>A0A392MIX4_9FABA</name>
<accession>A0A392MIX4</accession>
<evidence type="ECO:0000313" key="1">
    <source>
        <dbReference type="EMBL" id="MCH87035.1"/>
    </source>
</evidence>
<organism evidence="1 2">
    <name type="scientific">Trifolium medium</name>
    <dbReference type="NCBI Taxonomy" id="97028"/>
    <lineage>
        <taxon>Eukaryota</taxon>
        <taxon>Viridiplantae</taxon>
        <taxon>Streptophyta</taxon>
        <taxon>Embryophyta</taxon>
        <taxon>Tracheophyta</taxon>
        <taxon>Spermatophyta</taxon>
        <taxon>Magnoliopsida</taxon>
        <taxon>eudicotyledons</taxon>
        <taxon>Gunneridae</taxon>
        <taxon>Pentapetalae</taxon>
        <taxon>rosids</taxon>
        <taxon>fabids</taxon>
        <taxon>Fabales</taxon>
        <taxon>Fabaceae</taxon>
        <taxon>Papilionoideae</taxon>
        <taxon>50 kb inversion clade</taxon>
        <taxon>NPAAA clade</taxon>
        <taxon>Hologalegina</taxon>
        <taxon>IRL clade</taxon>
        <taxon>Trifolieae</taxon>
        <taxon>Trifolium</taxon>
    </lineage>
</organism>
<protein>
    <submittedName>
        <fullName evidence="1">Uncharacterized protein</fullName>
    </submittedName>
</protein>
<dbReference type="EMBL" id="LXQA010011393">
    <property type="protein sequence ID" value="MCH87035.1"/>
    <property type="molecule type" value="Genomic_DNA"/>
</dbReference>
<feature type="non-terminal residue" evidence="1">
    <location>
        <position position="1"/>
    </location>
</feature>
<proteinExistence type="predicted"/>